<dbReference type="EMBL" id="FLYE01000012">
    <property type="protein sequence ID" value="SCA56483.1"/>
    <property type="molecule type" value="Genomic_DNA"/>
</dbReference>
<evidence type="ECO:0000256" key="2">
    <source>
        <dbReference type="SAM" id="SignalP"/>
    </source>
</evidence>
<dbReference type="AlphaFoldDB" id="A0A1C3RGR1"/>
<keyword evidence="3" id="KW-0449">Lipoprotein</keyword>
<dbReference type="InterPro" id="IPR004564">
    <property type="entry name" value="OM_lipoprot_carrier_LolA-like"/>
</dbReference>
<sequence>MLRLVSFTLFAFLLFAPQGQAGTLSAEKQALAEKLRTYLNEMKTLTGNFAQISSNGAYADGKVYLARPGQMRLIYNPPSQTELIVRSGTIIYHDKEFKQVTYYPLNATPLAVLLQEELSFDKDVEIVDLSQASGVIELTLVDREDPGMGSVTLIFSDAPLELRKWSVIDAQGIMTQVSLLNSIMGRKIDSKYFDFVDPQYDQRNN</sequence>
<dbReference type="PANTHER" id="PTHR35869:SF1">
    <property type="entry name" value="OUTER-MEMBRANE LIPOPROTEIN CARRIER PROTEIN"/>
    <property type="match status" value="1"/>
</dbReference>
<protein>
    <submittedName>
        <fullName evidence="3">Outer membrane lipoprotein carrier protein LolA</fullName>
    </submittedName>
</protein>
<keyword evidence="4" id="KW-1185">Reference proteome</keyword>
<proteinExistence type="predicted"/>
<dbReference type="Pfam" id="PF03548">
    <property type="entry name" value="LolA"/>
    <property type="match status" value="1"/>
</dbReference>
<organism evidence="3 4">
    <name type="scientific">Candidatus Terasakiella magnetica</name>
    <dbReference type="NCBI Taxonomy" id="1867952"/>
    <lineage>
        <taxon>Bacteria</taxon>
        <taxon>Pseudomonadati</taxon>
        <taxon>Pseudomonadota</taxon>
        <taxon>Alphaproteobacteria</taxon>
        <taxon>Rhodospirillales</taxon>
        <taxon>Terasakiellaceae</taxon>
        <taxon>Terasakiella</taxon>
    </lineage>
</organism>
<dbReference type="RefSeq" id="WP_069188568.1">
    <property type="nucleotide sequence ID" value="NZ_FLYE01000012.1"/>
</dbReference>
<evidence type="ECO:0000313" key="3">
    <source>
        <dbReference type="EMBL" id="SCA56483.1"/>
    </source>
</evidence>
<dbReference type="Gene3D" id="2.50.20.10">
    <property type="entry name" value="Lipoprotein localisation LolA/LolB/LppX"/>
    <property type="match status" value="1"/>
</dbReference>
<dbReference type="PANTHER" id="PTHR35869">
    <property type="entry name" value="OUTER-MEMBRANE LIPOPROTEIN CARRIER PROTEIN"/>
    <property type="match status" value="1"/>
</dbReference>
<dbReference type="InterPro" id="IPR029046">
    <property type="entry name" value="LolA/LolB/LppX"/>
</dbReference>
<name>A0A1C3RGR1_9PROT</name>
<accession>A0A1C3RGR1</accession>
<feature type="chain" id="PRO_5008680719" evidence="2">
    <location>
        <begin position="22"/>
        <end position="205"/>
    </location>
</feature>
<feature type="signal peptide" evidence="2">
    <location>
        <begin position="1"/>
        <end position="21"/>
    </location>
</feature>
<evidence type="ECO:0000313" key="4">
    <source>
        <dbReference type="Proteomes" id="UP000231658"/>
    </source>
</evidence>
<dbReference type="OrthoDB" id="9800501at2"/>
<reference evidence="3 4" key="1">
    <citation type="submission" date="2016-07" db="EMBL/GenBank/DDBJ databases">
        <authorList>
            <person name="Lefevre C.T."/>
        </authorList>
    </citation>
    <scope>NUCLEOTIDE SEQUENCE [LARGE SCALE GENOMIC DNA]</scope>
    <source>
        <strain evidence="3">PR1</strain>
    </source>
</reference>
<dbReference type="Proteomes" id="UP000231658">
    <property type="component" value="Unassembled WGS sequence"/>
</dbReference>
<keyword evidence="1 2" id="KW-0732">Signal</keyword>
<dbReference type="CDD" id="cd16325">
    <property type="entry name" value="LolA"/>
    <property type="match status" value="1"/>
</dbReference>
<gene>
    <name evidence="3" type="ORF">MTBPR1_20331</name>
</gene>
<dbReference type="SUPFAM" id="SSF89392">
    <property type="entry name" value="Prokaryotic lipoproteins and lipoprotein localization factors"/>
    <property type="match status" value="1"/>
</dbReference>
<dbReference type="STRING" id="1867952.MTBPR1_20331"/>
<evidence type="ECO:0000256" key="1">
    <source>
        <dbReference type="ARBA" id="ARBA00022729"/>
    </source>
</evidence>